<dbReference type="UniPathway" id="UPA00696"/>
<dbReference type="GO" id="GO:0030245">
    <property type="term" value="P:cellulose catabolic process"/>
    <property type="evidence" value="ECO:0007669"/>
    <property type="project" value="UniProtKB-UniPathway"/>
</dbReference>
<reference evidence="16" key="1">
    <citation type="journal article" date="2015" name="Genome Announc.">
        <title>Draft genome sequence of Talaromyces cellulolyticus strain Y-94, a source of lignocellulosic biomass-degrading enzymes.</title>
        <authorList>
            <person name="Fujii T."/>
            <person name="Koike H."/>
            <person name="Sawayama S."/>
            <person name="Yano S."/>
            <person name="Inoue H."/>
        </authorList>
    </citation>
    <scope>NUCLEOTIDE SEQUENCE [LARGE SCALE GENOMIC DNA]</scope>
    <source>
        <strain evidence="16">Y-94</strain>
    </source>
</reference>
<keyword evidence="7" id="KW-0136">Cellulose degradation</keyword>
<evidence type="ECO:0000256" key="7">
    <source>
        <dbReference type="ARBA" id="ARBA00023001"/>
    </source>
</evidence>
<dbReference type="EC" id="3.2.1.21" evidence="4 12"/>
<dbReference type="GO" id="GO:0004601">
    <property type="term" value="F:peroxidase activity"/>
    <property type="evidence" value="ECO:0007669"/>
    <property type="project" value="InterPro"/>
</dbReference>
<feature type="domain" description="Heme haloperoxidase family profile" evidence="14">
    <location>
        <begin position="24"/>
        <end position="248"/>
    </location>
</feature>
<dbReference type="PANTHER" id="PTHR42715:SF29">
    <property type="entry name" value="BETA-GLUCOSIDASE A-RELATED"/>
    <property type="match status" value="1"/>
</dbReference>
<dbReference type="Gene3D" id="1.10.489.10">
    <property type="entry name" value="Chloroperoxidase-like"/>
    <property type="match status" value="1"/>
</dbReference>
<evidence type="ECO:0000256" key="11">
    <source>
        <dbReference type="ARBA" id="ARBA00023326"/>
    </source>
</evidence>
<evidence type="ECO:0000256" key="1">
    <source>
        <dbReference type="ARBA" id="ARBA00000448"/>
    </source>
</evidence>
<proteinExistence type="inferred from homology"/>
<dbReference type="Gene3D" id="3.20.20.300">
    <property type="entry name" value="Glycoside hydrolase, family 3, N-terminal domain"/>
    <property type="match status" value="1"/>
</dbReference>
<evidence type="ECO:0000256" key="8">
    <source>
        <dbReference type="ARBA" id="ARBA00023180"/>
    </source>
</evidence>
<evidence type="ECO:0000256" key="4">
    <source>
        <dbReference type="ARBA" id="ARBA00012744"/>
    </source>
</evidence>
<evidence type="ECO:0000259" key="14">
    <source>
        <dbReference type="PROSITE" id="PS51405"/>
    </source>
</evidence>
<dbReference type="InterPro" id="IPR000028">
    <property type="entry name" value="Chloroperoxidase"/>
</dbReference>
<dbReference type="SUPFAM" id="SSF51445">
    <property type="entry name" value="(Trans)glycosidases"/>
    <property type="match status" value="1"/>
</dbReference>
<dbReference type="PRINTS" id="PR00133">
    <property type="entry name" value="GLHYDRLASE3"/>
</dbReference>
<dbReference type="PANTHER" id="PTHR42715">
    <property type="entry name" value="BETA-GLUCOSIDASE"/>
    <property type="match status" value="1"/>
</dbReference>
<feature type="chain" id="PRO_5028244108" description="beta-glucosidase" evidence="13">
    <location>
        <begin position="19"/>
        <end position="1047"/>
    </location>
</feature>
<keyword evidence="16" id="KW-1185">Reference proteome</keyword>
<keyword evidence="5 13" id="KW-0732">Signal</keyword>
<evidence type="ECO:0000256" key="9">
    <source>
        <dbReference type="ARBA" id="ARBA00023277"/>
    </source>
</evidence>
<keyword evidence="11 12" id="KW-0624">Polysaccharide degradation</keyword>
<dbReference type="InterPro" id="IPR036851">
    <property type="entry name" value="Chloroperoxidase-like_sf"/>
</dbReference>
<dbReference type="InterPro" id="IPR017853">
    <property type="entry name" value="GH"/>
</dbReference>
<comment type="catalytic activity">
    <reaction evidence="1 12">
        <text>Hydrolysis of terminal, non-reducing beta-D-glucosyl residues with release of beta-D-glucose.</text>
        <dbReference type="EC" id="3.2.1.21"/>
    </reaction>
</comment>
<dbReference type="Gene3D" id="3.40.50.1700">
    <property type="entry name" value="Glycoside hydrolase family 3 C-terminal domain"/>
    <property type="match status" value="1"/>
</dbReference>
<evidence type="ECO:0000256" key="2">
    <source>
        <dbReference type="ARBA" id="ARBA00004987"/>
    </source>
</evidence>
<dbReference type="Gene3D" id="2.60.40.10">
    <property type="entry name" value="Immunoglobulins"/>
    <property type="match status" value="1"/>
</dbReference>
<comment type="pathway">
    <text evidence="2 12">Glycan metabolism; cellulose degradation.</text>
</comment>
<protein>
    <recommendedName>
        <fullName evidence="4 12">beta-glucosidase</fullName>
        <ecNumber evidence="4 12">3.2.1.21</ecNumber>
    </recommendedName>
</protein>
<evidence type="ECO:0000256" key="12">
    <source>
        <dbReference type="RuleBase" id="RU361161"/>
    </source>
</evidence>
<evidence type="ECO:0000256" key="10">
    <source>
        <dbReference type="ARBA" id="ARBA00023295"/>
    </source>
</evidence>
<comment type="caution">
    <text evidence="15">The sequence shown here is derived from an EMBL/GenBank/DDBJ whole genome shotgun (WGS) entry which is preliminary data.</text>
</comment>
<keyword evidence="10 12" id="KW-0326">Glycosidase</keyword>
<evidence type="ECO:0000313" key="16">
    <source>
        <dbReference type="Proteomes" id="UP000053095"/>
    </source>
</evidence>
<dbReference type="SUPFAM" id="SSF52279">
    <property type="entry name" value="Beta-D-glucan exohydrolase, C-terminal domain"/>
    <property type="match status" value="1"/>
</dbReference>
<dbReference type="Proteomes" id="UP000053095">
    <property type="component" value="Unassembled WGS sequence"/>
</dbReference>
<sequence>MKLTLFFEICLFGLAAHGWQLPPKGHEWHPPVPGDSRSPCPGLNVMANHGFLPRSGKDIDLAAVRTGVSQAYNFAPTTFDSAFEQAIDLGVSTTGNASTFHLEDLKKHDAVEFDGSLSRNDAYFGDDNSFNHAIWWTTALRLGLYDYGLTGKDTHVTVEMAARARAARVRDAMAVNPDFNASANEMNGSPGTTALYLTTLWDDEADAAPKAWIRAFFENERIPYLEGYQPPTDNEAYSPPYYPSPWGDGKGEWAEAYEKAREFVSQLTLAEKVNLTTGTGWMQGSCVGETGSVPRLGFRGLCLQDGPMGIRFSDYNSAFPAGVNIAATFDRSLAYLRGLAMGKEFNSKGVDIQLGPVSGPLGRTPEGGRNWEGFSPDPMNTGVMMAETIKGIQDAGVIACAKHYILNEQEHFRPFADAVRAGVGSIMCSYNQVNNSYACANSYTLNNLLKRELDFQGFVMSDWGAHTSGVSSTLAGLDMSMPGDTLFDSGESYWGTNLTISVVNGTVPTYRIDDMAVRIMAAYYKVGRDTFQVPINFNSWTRDEYGPIYAAAGPEYGIGKVNERVDVRGNHTSLIRKIGAASTVLLKNTNGALPLSGKERFTAIFGSDARADPAGINGCADHGCDNGTLATGWGSGTSNFPYIVTPADAIKQEIMSKGSGIVDSMTDDWAYNKIQALASQADVSLVFVNSDSGENFIVVDGNEGDRNNLTLWRDGDALIETVASTNNNTIVVIHSGGPVLVGDWYDNPNVTGILWAGMPGQESGNSITDVLYGYVNPGGKSPFTWGKAREDYSADVLYTPNNGVEAPQIDFTEGLFVDYRGFDRANVTPIYEFGFGLSYTTFAYSNIRVRPLRNAAPYTPTTGLTDPAPAAGNFSRDWSDYLFPESIRRIPLLLYPWLNTTDPAESSGDPDYGLEIDEYLPENATSASPQSLLAAGGAPGGNPGLYEEVALVTADITNTGSVVGDEVPQLYISHGSPDDPPVVLRGFDRISLRPKETKEFSVVLTRRDISNWDVVKQDWVVTEFPKTVYVGSSSRELRLEARLPDLS</sequence>
<dbReference type="PROSITE" id="PS51405">
    <property type="entry name" value="HEME_HALOPEROXIDASE"/>
    <property type="match status" value="1"/>
</dbReference>
<dbReference type="FunFam" id="3.40.50.1700:FF:000003">
    <property type="entry name" value="Probable beta-glucosidase"/>
    <property type="match status" value="1"/>
</dbReference>
<keyword evidence="8" id="KW-0325">Glycoprotein</keyword>
<feature type="signal peptide" evidence="13">
    <location>
        <begin position="1"/>
        <end position="18"/>
    </location>
</feature>
<dbReference type="InterPro" id="IPR036962">
    <property type="entry name" value="Glyco_hydro_3_N_sf"/>
</dbReference>
<dbReference type="InterPro" id="IPR002772">
    <property type="entry name" value="Glyco_hydro_3_C"/>
</dbReference>
<evidence type="ECO:0000256" key="6">
    <source>
        <dbReference type="ARBA" id="ARBA00022801"/>
    </source>
</evidence>
<keyword evidence="9 12" id="KW-0119">Carbohydrate metabolism</keyword>
<evidence type="ECO:0000256" key="3">
    <source>
        <dbReference type="ARBA" id="ARBA00005336"/>
    </source>
</evidence>
<dbReference type="InterPro" id="IPR036881">
    <property type="entry name" value="Glyco_hydro_3_C_sf"/>
</dbReference>
<dbReference type="InterPro" id="IPR013783">
    <property type="entry name" value="Ig-like_fold"/>
</dbReference>
<dbReference type="InterPro" id="IPR026891">
    <property type="entry name" value="Fn3-like"/>
</dbReference>
<evidence type="ECO:0000313" key="15">
    <source>
        <dbReference type="EMBL" id="GAM34823.1"/>
    </source>
</evidence>
<dbReference type="SUPFAM" id="SSF47571">
    <property type="entry name" value="Cloroperoxidase"/>
    <property type="match status" value="1"/>
</dbReference>
<evidence type="ECO:0000256" key="13">
    <source>
        <dbReference type="SAM" id="SignalP"/>
    </source>
</evidence>
<dbReference type="PROSITE" id="PS00775">
    <property type="entry name" value="GLYCOSYL_HYDROL_F3"/>
    <property type="match status" value="1"/>
</dbReference>
<dbReference type="AlphaFoldDB" id="A0A6V8H1H0"/>
<organism evidence="15 16">
    <name type="scientific">Talaromyces pinophilus</name>
    <name type="common">Penicillium pinophilum</name>
    <dbReference type="NCBI Taxonomy" id="128442"/>
    <lineage>
        <taxon>Eukaryota</taxon>
        <taxon>Fungi</taxon>
        <taxon>Dikarya</taxon>
        <taxon>Ascomycota</taxon>
        <taxon>Pezizomycotina</taxon>
        <taxon>Eurotiomycetes</taxon>
        <taxon>Eurotiomycetidae</taxon>
        <taxon>Eurotiales</taxon>
        <taxon>Trichocomaceae</taxon>
        <taxon>Talaromyces</taxon>
        <taxon>Talaromyces sect. Talaromyces</taxon>
    </lineage>
</organism>
<dbReference type="Pfam" id="PF01915">
    <property type="entry name" value="Glyco_hydro_3_C"/>
    <property type="match status" value="1"/>
</dbReference>
<dbReference type="EMBL" id="DF933811">
    <property type="protein sequence ID" value="GAM34823.1"/>
    <property type="molecule type" value="Genomic_DNA"/>
</dbReference>
<comment type="similarity">
    <text evidence="3 12">Belongs to the glycosyl hydrolase 3 family.</text>
</comment>
<dbReference type="Pfam" id="PF14310">
    <property type="entry name" value="Fn3-like"/>
    <property type="match status" value="1"/>
</dbReference>
<dbReference type="GO" id="GO:0008422">
    <property type="term" value="F:beta-glucosidase activity"/>
    <property type="evidence" value="ECO:0007669"/>
    <property type="project" value="UniProtKB-EC"/>
</dbReference>
<evidence type="ECO:0000256" key="5">
    <source>
        <dbReference type="ARBA" id="ARBA00022729"/>
    </source>
</evidence>
<name>A0A6V8H1H0_TALPI</name>
<dbReference type="Pfam" id="PF01328">
    <property type="entry name" value="Peroxidase_2"/>
    <property type="match status" value="1"/>
</dbReference>
<dbReference type="InterPro" id="IPR019800">
    <property type="entry name" value="Glyco_hydro_3_AS"/>
</dbReference>
<gene>
    <name evidence="15" type="ORF">TCE0_015f02654</name>
</gene>
<accession>A0A6V8H1H0</accession>
<dbReference type="Pfam" id="PF00933">
    <property type="entry name" value="Glyco_hydro_3"/>
    <property type="match status" value="1"/>
</dbReference>
<dbReference type="InterPro" id="IPR050288">
    <property type="entry name" value="Cellulose_deg_GH3"/>
</dbReference>
<dbReference type="SMART" id="SM01217">
    <property type="entry name" value="Fn3_like"/>
    <property type="match status" value="1"/>
</dbReference>
<dbReference type="InterPro" id="IPR001764">
    <property type="entry name" value="Glyco_hydro_3_N"/>
</dbReference>
<keyword evidence="6 12" id="KW-0378">Hydrolase</keyword>